<name>A0A934PU75_9SPHI</name>
<dbReference type="InterPro" id="IPR011050">
    <property type="entry name" value="Pectin_lyase_fold/virulence"/>
</dbReference>
<evidence type="ECO:0000313" key="2">
    <source>
        <dbReference type="Proteomes" id="UP000613193"/>
    </source>
</evidence>
<gene>
    <name evidence="1" type="ORF">I5M19_16510</name>
</gene>
<dbReference type="EMBL" id="JAEHFW010000003">
    <property type="protein sequence ID" value="MBK0380929.1"/>
    <property type="molecule type" value="Genomic_DNA"/>
</dbReference>
<keyword evidence="2" id="KW-1185">Reference proteome</keyword>
<proteinExistence type="predicted"/>
<dbReference type="Proteomes" id="UP000613193">
    <property type="component" value="Unassembled WGS sequence"/>
</dbReference>
<dbReference type="RefSeq" id="WP_200067459.1">
    <property type="nucleotide sequence ID" value="NZ_JAEHFW010000003.1"/>
</dbReference>
<reference evidence="1" key="1">
    <citation type="submission" date="2020-12" db="EMBL/GenBank/DDBJ databases">
        <title>Bacterial novel species Mucilaginibacter sp. SD-g isolated from soil.</title>
        <authorList>
            <person name="Jung H.-Y."/>
        </authorList>
    </citation>
    <scope>NUCLEOTIDE SEQUENCE</scope>
    <source>
        <strain evidence="1">SD-g</strain>
    </source>
</reference>
<accession>A0A934PU75</accession>
<dbReference type="AlphaFoldDB" id="A0A934PU75"/>
<evidence type="ECO:0000313" key="1">
    <source>
        <dbReference type="EMBL" id="MBK0380929.1"/>
    </source>
</evidence>
<sequence>MALTSIADICSLKMYNGADRIVFVSDQITGGVFYYEDNPCHSYTPYENTFTFNGVEITDGASNSFVDHGFLNGQVITIQGTTYNNGIYVIASVTPEKITIASTGSFENETVASTITLEDGGIIFDAPGIESGYWRRQFDQKDGISVSWFGAQGNALYYNSADKEWYTTTSYTTLANDDTLSIQTTLNYATVIYKNIKKVVIPPGKYAHNTIYVPSGVLLTGSGSTFEALNRATSQLVKKTGGGDSIRLIEKTKGESRLYWFGGITNLEFYGQPFNTEGWAISCRNKDGDVIAPMDMNFFENLEMRNYTQGGIEFPDLAVPLYVKNIKGMGMKNGPVIFIGSLSSGKSGQSLNIDNLSADNCAQGAICLNNLNGSNNVIINNLKSEQGFNTSVLNQPNAQINPIICIDCENSSIIVDNANHQSTGIYPGTLAGNPVISSSNPGTINLSQSFTEDTKVRFYTTGSLPDNIIAGQLYYVLASELSSSSFQISNVPGGPPINTTTGLQSGTHSLYFISPESAVSYTTPGDLISIEKSFTEAPVISISNPAQITLTSHFLIAGDTVKFYTTGELPANIIIGQIYYVLSAGLSTNTFRISTEINGEAVDTSNGTQSGTHRVYKQVITGDLPKLTWRGIAMRVRESDYGIIPFVISKSNTSYTVSQGDFNIEKHSINVIQKKYNSILDIEDSSVETNNSKMLFGTGNVETTSKMTIGGENMFAPAWKKTGINLRIPGASYTDYSSIENETVPLVAINSFDGGDIINCINEDVSLTEATTIYIESSPVSGLPGNPTIGSSYGLIADSSAMVKFKGFVGVGTASTQPLAMLHLQGAFSADSWATKGIQLKISGNTITDNTSSGTITNSYANVINGAKLAAINTLTITDAVTLYIDSPTAGTNSTIVNPYSLKLGGAMKLAAGNTAFAPVKFVSGPDKITWAVGDMGFGPSSGTNRFVLVPTGNTPKRIALINDMNPANGQIPIGNGTDFTSVNLTAGNGVEINNGSGSVTIGLGSTIIQSTDPTTTDIENGNYRIYKNSTTSVIKLWVNDNGNLKSVILS</sequence>
<organism evidence="1 2">
    <name type="scientific">Mucilaginibacter segetis</name>
    <dbReference type="NCBI Taxonomy" id="2793071"/>
    <lineage>
        <taxon>Bacteria</taxon>
        <taxon>Pseudomonadati</taxon>
        <taxon>Bacteroidota</taxon>
        <taxon>Sphingobacteriia</taxon>
        <taxon>Sphingobacteriales</taxon>
        <taxon>Sphingobacteriaceae</taxon>
        <taxon>Mucilaginibacter</taxon>
    </lineage>
</organism>
<dbReference type="SUPFAM" id="SSF51126">
    <property type="entry name" value="Pectin lyase-like"/>
    <property type="match status" value="1"/>
</dbReference>
<protein>
    <submittedName>
        <fullName evidence="1">Uncharacterized protein</fullName>
    </submittedName>
</protein>
<comment type="caution">
    <text evidence="1">The sequence shown here is derived from an EMBL/GenBank/DDBJ whole genome shotgun (WGS) entry which is preliminary data.</text>
</comment>